<dbReference type="EMBL" id="CM004476">
    <property type="protein sequence ID" value="OCT75878.1"/>
    <property type="molecule type" value="Genomic_DNA"/>
</dbReference>
<dbReference type="AlphaFoldDB" id="A0A974CLZ9"/>
<gene>
    <name evidence="1" type="ORF">XELAEV_18031062mg</name>
</gene>
<evidence type="ECO:0000313" key="2">
    <source>
        <dbReference type="Proteomes" id="UP000694892"/>
    </source>
</evidence>
<sequence length="73" mass="8635">MVQWLINYLNKTHTIMPTLVTMLLDFTKIFPFVYTSPYIAIRTCKMVLQMPASKSLTKLCHLLSSKFKKMTFW</sequence>
<name>A0A974CLZ9_XENLA</name>
<accession>A0A974CLZ9</accession>
<protein>
    <submittedName>
        <fullName evidence="1">Uncharacterized protein</fullName>
    </submittedName>
</protein>
<proteinExistence type="predicted"/>
<organism evidence="1 2">
    <name type="scientific">Xenopus laevis</name>
    <name type="common">African clawed frog</name>
    <dbReference type="NCBI Taxonomy" id="8355"/>
    <lineage>
        <taxon>Eukaryota</taxon>
        <taxon>Metazoa</taxon>
        <taxon>Chordata</taxon>
        <taxon>Craniata</taxon>
        <taxon>Vertebrata</taxon>
        <taxon>Euteleostomi</taxon>
        <taxon>Amphibia</taxon>
        <taxon>Batrachia</taxon>
        <taxon>Anura</taxon>
        <taxon>Pipoidea</taxon>
        <taxon>Pipidae</taxon>
        <taxon>Xenopodinae</taxon>
        <taxon>Xenopus</taxon>
        <taxon>Xenopus</taxon>
    </lineage>
</organism>
<dbReference type="Proteomes" id="UP000694892">
    <property type="component" value="Chromosome 6L"/>
</dbReference>
<reference evidence="2" key="1">
    <citation type="journal article" date="2016" name="Nature">
        <title>Genome evolution in the allotetraploid frog Xenopus laevis.</title>
        <authorList>
            <person name="Session A.M."/>
            <person name="Uno Y."/>
            <person name="Kwon T."/>
            <person name="Chapman J.A."/>
            <person name="Toyoda A."/>
            <person name="Takahashi S."/>
            <person name="Fukui A."/>
            <person name="Hikosaka A."/>
            <person name="Suzuki A."/>
            <person name="Kondo M."/>
            <person name="van Heeringen S.J."/>
            <person name="Quigley I."/>
            <person name="Heinz S."/>
            <person name="Ogino H."/>
            <person name="Ochi H."/>
            <person name="Hellsten U."/>
            <person name="Lyons J.B."/>
            <person name="Simakov O."/>
            <person name="Putnam N."/>
            <person name="Stites J."/>
            <person name="Kuroki Y."/>
            <person name="Tanaka T."/>
            <person name="Michiue T."/>
            <person name="Watanabe M."/>
            <person name="Bogdanovic O."/>
            <person name="Lister R."/>
            <person name="Georgiou G."/>
            <person name="Paranjpe S.S."/>
            <person name="van Kruijsbergen I."/>
            <person name="Shu S."/>
            <person name="Carlson J."/>
            <person name="Kinoshita T."/>
            <person name="Ohta Y."/>
            <person name="Mawaribuchi S."/>
            <person name="Jenkins J."/>
            <person name="Grimwood J."/>
            <person name="Schmutz J."/>
            <person name="Mitros T."/>
            <person name="Mozaffari S.V."/>
            <person name="Suzuki Y."/>
            <person name="Haramoto Y."/>
            <person name="Yamamoto T.S."/>
            <person name="Takagi C."/>
            <person name="Heald R."/>
            <person name="Miller K."/>
            <person name="Haudenschild C."/>
            <person name="Kitzman J."/>
            <person name="Nakayama T."/>
            <person name="Izutsu Y."/>
            <person name="Robert J."/>
            <person name="Fortriede J."/>
            <person name="Burns K."/>
            <person name="Lotay V."/>
            <person name="Karimi K."/>
            <person name="Yasuoka Y."/>
            <person name="Dichmann D.S."/>
            <person name="Flajnik M.F."/>
            <person name="Houston D.W."/>
            <person name="Shendure J."/>
            <person name="DuPasquier L."/>
            <person name="Vize P.D."/>
            <person name="Zorn A.M."/>
            <person name="Ito M."/>
            <person name="Marcotte E.M."/>
            <person name="Wallingford J.B."/>
            <person name="Ito Y."/>
            <person name="Asashima M."/>
            <person name="Ueno N."/>
            <person name="Matsuda Y."/>
            <person name="Veenstra G.J."/>
            <person name="Fujiyama A."/>
            <person name="Harland R.M."/>
            <person name="Taira M."/>
            <person name="Rokhsar D.S."/>
        </authorList>
    </citation>
    <scope>NUCLEOTIDE SEQUENCE [LARGE SCALE GENOMIC DNA]</scope>
    <source>
        <strain evidence="2">J</strain>
    </source>
</reference>
<evidence type="ECO:0000313" key="1">
    <source>
        <dbReference type="EMBL" id="OCT75878.1"/>
    </source>
</evidence>